<dbReference type="RefSeq" id="WP_167334184.1">
    <property type="nucleotide sequence ID" value="NZ_JAMYEC010000025.1"/>
</dbReference>
<dbReference type="PROSITE" id="PS50994">
    <property type="entry name" value="INTEGRASE"/>
    <property type="match status" value="1"/>
</dbReference>
<evidence type="ECO:0000313" key="3">
    <source>
        <dbReference type="EMBL" id="MDX2336658.1"/>
    </source>
</evidence>
<organism evidence="3 4">
    <name type="scientific">Brevundimonas vesicularis</name>
    <name type="common">Pseudomonas vesicularis</name>
    <dbReference type="NCBI Taxonomy" id="41276"/>
    <lineage>
        <taxon>Bacteria</taxon>
        <taxon>Pseudomonadati</taxon>
        <taxon>Pseudomonadota</taxon>
        <taxon>Alphaproteobacteria</taxon>
        <taxon>Caulobacterales</taxon>
        <taxon>Caulobacteraceae</taxon>
        <taxon>Brevundimonas</taxon>
    </lineage>
</organism>
<dbReference type="NCBIfam" id="NF033516">
    <property type="entry name" value="transpos_IS3"/>
    <property type="match status" value="1"/>
</dbReference>
<dbReference type="InterPro" id="IPR025948">
    <property type="entry name" value="HTH-like_dom"/>
</dbReference>
<dbReference type="Pfam" id="PF13276">
    <property type="entry name" value="HTH_21"/>
    <property type="match status" value="1"/>
</dbReference>
<feature type="region of interest" description="Disordered" evidence="1">
    <location>
        <begin position="375"/>
        <end position="396"/>
    </location>
</feature>
<dbReference type="SUPFAM" id="SSF53098">
    <property type="entry name" value="Ribonuclease H-like"/>
    <property type="match status" value="1"/>
</dbReference>
<dbReference type="InterPro" id="IPR002514">
    <property type="entry name" value="Transposase_8"/>
</dbReference>
<dbReference type="PANTHER" id="PTHR47515">
    <property type="entry name" value="LOW CALCIUM RESPONSE LOCUS PROTEIN T"/>
    <property type="match status" value="1"/>
</dbReference>
<evidence type="ECO:0000259" key="2">
    <source>
        <dbReference type="PROSITE" id="PS50994"/>
    </source>
</evidence>
<dbReference type="Gene3D" id="3.30.420.10">
    <property type="entry name" value="Ribonuclease H-like superfamily/Ribonuclease H"/>
    <property type="match status" value="1"/>
</dbReference>
<dbReference type="EMBL" id="JAMYEC010000025">
    <property type="protein sequence ID" value="MDX2336658.1"/>
    <property type="molecule type" value="Genomic_DNA"/>
</dbReference>
<dbReference type="Pfam" id="PF13683">
    <property type="entry name" value="rve_3"/>
    <property type="match status" value="1"/>
</dbReference>
<dbReference type="InterPro" id="IPR009057">
    <property type="entry name" value="Homeodomain-like_sf"/>
</dbReference>
<sequence length="396" mass="44840">MKRSRFTEEQIIGILREQEAGVATAEVCRRHGVSSATFYKWKAKFGGLDVSEARRLKALEDENARLKRMLADAMLDNVALKDLLGKKVVTPAGYREAAGHLQAAYEMSERRACRVLGVDRTSVRYQATRPDDGALRDRLKALAQERRRFGYRRLHVLLRREGHAVNRKRVQRIYRDEQLTVRRRGGRKRAMGTRRPLDLPLAPNQRWSLDFVADQLTDGRRFRILTVIDNCTRECLALVADTSLSGARVVRELDAVIRQRGRPDTIVSDNGTEYTSNAVLAWADDTGVGWHYIAPGKPQQNGFNESFNGRLRDELLNETLFRSLPHARAVLEAWRRDYNEQRPHSKLGWLTPQAYAEALTGHNGRPAALVDGCADRPLANPADHSSDQPRTLVMAG</sequence>
<dbReference type="InterPro" id="IPR048020">
    <property type="entry name" value="Transpos_IS3"/>
</dbReference>
<dbReference type="InterPro" id="IPR001584">
    <property type="entry name" value="Integrase_cat-core"/>
</dbReference>
<feature type="domain" description="Integrase catalytic" evidence="2">
    <location>
        <begin position="199"/>
        <end position="360"/>
    </location>
</feature>
<dbReference type="SUPFAM" id="SSF46689">
    <property type="entry name" value="Homeodomain-like"/>
    <property type="match status" value="1"/>
</dbReference>
<accession>A0ABU4KUE7</accession>
<dbReference type="InterPro" id="IPR036397">
    <property type="entry name" value="RNaseH_sf"/>
</dbReference>
<dbReference type="PANTHER" id="PTHR47515:SF1">
    <property type="entry name" value="BLR2054 PROTEIN"/>
    <property type="match status" value="1"/>
</dbReference>
<dbReference type="Proteomes" id="UP001272940">
    <property type="component" value="Unassembled WGS sequence"/>
</dbReference>
<proteinExistence type="predicted"/>
<reference evidence="3 4" key="1">
    <citation type="journal article" date="2023" name="FEMS Microbes">
        <title>Whole genomes of deep-sea sponge-associated bacteria exhibit high novel natural product potential.</title>
        <authorList>
            <person name="Hesketh-Best P.J."/>
            <person name="January G.G."/>
            <person name="Koch M.J."/>
            <person name="Warburton P.J."/>
            <person name="Howell K.L."/>
            <person name="Upton M."/>
        </authorList>
    </citation>
    <scope>NUCLEOTIDE SEQUENCE [LARGE SCALE GENOMIC DNA]</scope>
    <source>
        <strain evidence="3 4">PC206-O</strain>
    </source>
</reference>
<name>A0ABU4KUE7_BREVE</name>
<dbReference type="Pfam" id="PF01527">
    <property type="entry name" value="HTH_Tnp_1"/>
    <property type="match status" value="1"/>
</dbReference>
<evidence type="ECO:0000256" key="1">
    <source>
        <dbReference type="SAM" id="MobiDB-lite"/>
    </source>
</evidence>
<comment type="caution">
    <text evidence="3">The sequence shown here is derived from an EMBL/GenBank/DDBJ whole genome shotgun (WGS) entry which is preliminary data.</text>
</comment>
<evidence type="ECO:0000313" key="4">
    <source>
        <dbReference type="Proteomes" id="UP001272940"/>
    </source>
</evidence>
<gene>
    <name evidence="3" type="ORF">NJD11_17155</name>
</gene>
<protein>
    <submittedName>
        <fullName evidence="3">IS3 family transposase</fullName>
    </submittedName>
</protein>
<dbReference type="InterPro" id="IPR012337">
    <property type="entry name" value="RNaseH-like_sf"/>
</dbReference>
<keyword evidence="4" id="KW-1185">Reference proteome</keyword>